<feature type="compositionally biased region" description="Basic and acidic residues" evidence="1">
    <location>
        <begin position="17"/>
        <end position="28"/>
    </location>
</feature>
<keyword evidence="3" id="KW-1185">Reference proteome</keyword>
<dbReference type="AlphaFoldDB" id="A0A3D8MC40"/>
<name>A0A3D8MC40_9ALTE</name>
<feature type="region of interest" description="Disordered" evidence="1">
    <location>
        <begin position="1"/>
        <end position="28"/>
    </location>
</feature>
<sequence length="90" mass="10547">MASAQDLLNRHPSLNHLESRKVSSHVQRPDGEWVRHTLMLEGLDVPFVFRRQKPYRSLIGARVNLTYYRQTEEVAGIEFESMKVVRIKRA</sequence>
<evidence type="ECO:0000313" key="2">
    <source>
        <dbReference type="EMBL" id="RDV28084.1"/>
    </source>
</evidence>
<evidence type="ECO:0000313" key="3">
    <source>
        <dbReference type="Proteomes" id="UP000256561"/>
    </source>
</evidence>
<dbReference type="OrthoDB" id="5822620at2"/>
<comment type="caution">
    <text evidence="2">The sequence shown here is derived from an EMBL/GenBank/DDBJ whole genome shotgun (WGS) entry which is preliminary data.</text>
</comment>
<accession>A0A3D8MC40</accession>
<dbReference type="RefSeq" id="WP_115592042.1">
    <property type="nucleotide sequence ID" value="NZ_QRHA01000002.1"/>
</dbReference>
<dbReference type="EMBL" id="QRHA01000002">
    <property type="protein sequence ID" value="RDV28084.1"/>
    <property type="molecule type" value="Genomic_DNA"/>
</dbReference>
<proteinExistence type="predicted"/>
<organism evidence="2 3">
    <name type="scientific">Alteromonas aestuariivivens</name>
    <dbReference type="NCBI Taxonomy" id="1938339"/>
    <lineage>
        <taxon>Bacteria</taxon>
        <taxon>Pseudomonadati</taxon>
        <taxon>Pseudomonadota</taxon>
        <taxon>Gammaproteobacteria</taxon>
        <taxon>Alteromonadales</taxon>
        <taxon>Alteromonadaceae</taxon>
        <taxon>Alteromonas/Salinimonas group</taxon>
        <taxon>Alteromonas</taxon>
    </lineage>
</organism>
<dbReference type="Proteomes" id="UP000256561">
    <property type="component" value="Unassembled WGS sequence"/>
</dbReference>
<protein>
    <submittedName>
        <fullName evidence="2">Uncharacterized protein</fullName>
    </submittedName>
</protein>
<evidence type="ECO:0000256" key="1">
    <source>
        <dbReference type="SAM" id="MobiDB-lite"/>
    </source>
</evidence>
<reference evidence="3" key="1">
    <citation type="submission" date="2018-08" db="EMBL/GenBank/DDBJ databases">
        <authorList>
            <person name="Zhang J."/>
            <person name="Du Z.-J."/>
        </authorList>
    </citation>
    <scope>NUCLEOTIDE SEQUENCE [LARGE SCALE GENOMIC DNA]</scope>
    <source>
        <strain evidence="3">KCTC 52655</strain>
    </source>
</reference>
<gene>
    <name evidence="2" type="ORF">DXV75_03720</name>
</gene>